<accession>A0A1H3K034</accession>
<dbReference type="InterPro" id="IPR050627">
    <property type="entry name" value="Nitroreductase/BluB"/>
</dbReference>
<dbReference type="EMBL" id="FNPR01000002">
    <property type="protein sequence ID" value="SDY45209.1"/>
    <property type="molecule type" value="Genomic_DNA"/>
</dbReference>
<organism evidence="5 6">
    <name type="scientific">Lentibacter algarum</name>
    <dbReference type="NCBI Taxonomy" id="576131"/>
    <lineage>
        <taxon>Bacteria</taxon>
        <taxon>Pseudomonadati</taxon>
        <taxon>Pseudomonadota</taxon>
        <taxon>Alphaproteobacteria</taxon>
        <taxon>Rhodobacterales</taxon>
        <taxon>Roseobacteraceae</taxon>
        <taxon>Lentibacter</taxon>
    </lineage>
</organism>
<feature type="domain" description="Nitroreductase" evidence="4">
    <location>
        <begin position="11"/>
        <end position="196"/>
    </location>
</feature>
<evidence type="ECO:0000313" key="5">
    <source>
        <dbReference type="EMBL" id="SDY45209.1"/>
    </source>
</evidence>
<proteinExistence type="predicted"/>
<keyword evidence="1" id="KW-0285">Flavoprotein</keyword>
<dbReference type="Proteomes" id="UP000199026">
    <property type="component" value="Unassembled WGS sequence"/>
</dbReference>
<evidence type="ECO:0000256" key="3">
    <source>
        <dbReference type="ARBA" id="ARBA00023002"/>
    </source>
</evidence>
<evidence type="ECO:0000313" key="6">
    <source>
        <dbReference type="Proteomes" id="UP000199026"/>
    </source>
</evidence>
<evidence type="ECO:0000256" key="1">
    <source>
        <dbReference type="ARBA" id="ARBA00022630"/>
    </source>
</evidence>
<dbReference type="GeneID" id="78124323"/>
<keyword evidence="3" id="KW-0560">Oxidoreductase</keyword>
<dbReference type="InterPro" id="IPR000415">
    <property type="entry name" value="Nitroreductase-like"/>
</dbReference>
<dbReference type="InterPro" id="IPR029479">
    <property type="entry name" value="Nitroreductase"/>
</dbReference>
<dbReference type="STRING" id="576131.SAMN05444486_102250"/>
<dbReference type="PANTHER" id="PTHR23026">
    <property type="entry name" value="NADPH NITROREDUCTASE"/>
    <property type="match status" value="1"/>
</dbReference>
<dbReference type="Gene3D" id="3.40.109.10">
    <property type="entry name" value="NADH Oxidase"/>
    <property type="match status" value="1"/>
</dbReference>
<sequence length="220" mass="24177">MTSALETTLHARHSCRAYLPKPVAPSLIEQAVATAARAPSWCNAQPWQLIITQEAETARLGTALHAHAQAHEMQPDLPWPESYTGQYKTRRFDCGMQLYDAASIAREDKPARMAQMLENFRFFGAPHMALITSPRELGAYGALDCGGFVTAFCAALTEAGLGSIPQAAPAGYAPFLRDWFGLPKERLILCTVSFGYSDTSAPINSFRTPRAETNTLINWR</sequence>
<evidence type="ECO:0000256" key="2">
    <source>
        <dbReference type="ARBA" id="ARBA00022643"/>
    </source>
</evidence>
<dbReference type="GO" id="GO:0016491">
    <property type="term" value="F:oxidoreductase activity"/>
    <property type="evidence" value="ECO:0007669"/>
    <property type="project" value="UniProtKB-KW"/>
</dbReference>
<evidence type="ECO:0000259" key="4">
    <source>
        <dbReference type="Pfam" id="PF00881"/>
    </source>
</evidence>
<dbReference type="CDD" id="cd02136">
    <property type="entry name" value="PnbA_NfnB-like"/>
    <property type="match status" value="1"/>
</dbReference>
<protein>
    <submittedName>
        <fullName evidence="5">Nitroreductase</fullName>
    </submittedName>
</protein>
<reference evidence="5 6" key="1">
    <citation type="submission" date="2016-10" db="EMBL/GenBank/DDBJ databases">
        <authorList>
            <person name="de Groot N.N."/>
        </authorList>
    </citation>
    <scope>NUCLEOTIDE SEQUENCE [LARGE SCALE GENOMIC DNA]</scope>
    <source>
        <strain evidence="5 6">DSM 24677</strain>
    </source>
</reference>
<keyword evidence="6" id="KW-1185">Reference proteome</keyword>
<dbReference type="AlphaFoldDB" id="A0A1H3K034"/>
<dbReference type="PANTHER" id="PTHR23026:SF90">
    <property type="entry name" value="IODOTYROSINE DEIODINASE 1"/>
    <property type="match status" value="1"/>
</dbReference>
<dbReference type="SUPFAM" id="SSF55469">
    <property type="entry name" value="FMN-dependent nitroreductase-like"/>
    <property type="match status" value="1"/>
</dbReference>
<keyword evidence="2" id="KW-0288">FMN</keyword>
<gene>
    <name evidence="5" type="ORF">SAMN05444486_102250</name>
</gene>
<dbReference type="OrthoDB" id="9802510at2"/>
<dbReference type="Pfam" id="PF00881">
    <property type="entry name" value="Nitroreductase"/>
    <property type="match status" value="1"/>
</dbReference>
<name>A0A1H3K034_9RHOB</name>
<dbReference type="RefSeq" id="WP_089889733.1">
    <property type="nucleotide sequence ID" value="NZ_CALJFH010000002.1"/>
</dbReference>